<dbReference type="SUPFAM" id="SSF56801">
    <property type="entry name" value="Acetyl-CoA synthetase-like"/>
    <property type="match status" value="3"/>
</dbReference>
<dbReference type="PROSITE" id="PS50075">
    <property type="entry name" value="CARRIER"/>
    <property type="match status" value="3"/>
</dbReference>
<keyword evidence="2" id="KW-0596">Phosphopantetheine</keyword>
<dbReference type="NCBIfam" id="TIGR01733">
    <property type="entry name" value="AA-adenyl-dom"/>
    <property type="match status" value="3"/>
</dbReference>
<dbReference type="PROSITE" id="PS00012">
    <property type="entry name" value="PHOSPHOPANTETHEINE"/>
    <property type="match status" value="2"/>
</dbReference>
<accession>A0ABW8R079</accession>
<dbReference type="Pfam" id="PF00975">
    <property type="entry name" value="Thioesterase"/>
    <property type="match status" value="1"/>
</dbReference>
<dbReference type="InterPro" id="IPR006162">
    <property type="entry name" value="Ppantetheine_attach_site"/>
</dbReference>
<dbReference type="Gene3D" id="1.10.1200.10">
    <property type="entry name" value="ACP-like"/>
    <property type="match status" value="2"/>
</dbReference>
<feature type="domain" description="Carrier" evidence="4">
    <location>
        <begin position="3109"/>
        <end position="3184"/>
    </location>
</feature>
<dbReference type="InterPro" id="IPR000873">
    <property type="entry name" value="AMP-dep_synth/lig_dom"/>
</dbReference>
<dbReference type="SUPFAM" id="SSF47336">
    <property type="entry name" value="ACP-like"/>
    <property type="match status" value="3"/>
</dbReference>
<dbReference type="InterPro" id="IPR001242">
    <property type="entry name" value="Condensation_dom"/>
</dbReference>
<comment type="cofactor">
    <cofactor evidence="1">
        <name>pantetheine 4'-phosphate</name>
        <dbReference type="ChEBI" id="CHEBI:47942"/>
    </cofactor>
</comment>
<dbReference type="Gene3D" id="3.40.50.980">
    <property type="match status" value="6"/>
</dbReference>
<feature type="domain" description="Carrier" evidence="4">
    <location>
        <begin position="2064"/>
        <end position="2139"/>
    </location>
</feature>
<dbReference type="PROSITE" id="PS00455">
    <property type="entry name" value="AMP_BINDING"/>
    <property type="match status" value="3"/>
</dbReference>
<evidence type="ECO:0000256" key="2">
    <source>
        <dbReference type="ARBA" id="ARBA00022450"/>
    </source>
</evidence>
<evidence type="ECO:0000313" key="5">
    <source>
        <dbReference type="EMBL" id="MFK9004188.1"/>
    </source>
</evidence>
<gene>
    <name evidence="5" type="ORF">ACJEBJ_08640</name>
</gene>
<dbReference type="Gene3D" id="3.30.559.10">
    <property type="entry name" value="Chloramphenicol acetyltransferase-like domain"/>
    <property type="match status" value="3"/>
</dbReference>
<dbReference type="SUPFAM" id="SSF53474">
    <property type="entry name" value="alpha/beta-Hydrolases"/>
    <property type="match status" value="1"/>
</dbReference>
<dbReference type="InterPro" id="IPR009081">
    <property type="entry name" value="PP-bd_ACP"/>
</dbReference>
<dbReference type="SUPFAM" id="SSF52777">
    <property type="entry name" value="CoA-dependent acyltransferases"/>
    <property type="match status" value="6"/>
</dbReference>
<feature type="domain" description="Carrier" evidence="4">
    <location>
        <begin position="1003"/>
        <end position="1078"/>
    </location>
</feature>
<dbReference type="InterPro" id="IPR036736">
    <property type="entry name" value="ACP-like_sf"/>
</dbReference>
<dbReference type="Proteomes" id="UP001623008">
    <property type="component" value="Unassembled WGS sequence"/>
</dbReference>
<dbReference type="InterPro" id="IPR029058">
    <property type="entry name" value="AB_hydrolase_fold"/>
</dbReference>
<dbReference type="CDD" id="cd17649">
    <property type="entry name" value="A_NRPS_PvdJ-like"/>
    <property type="match status" value="2"/>
</dbReference>
<dbReference type="Gene3D" id="3.30.300.30">
    <property type="match status" value="3"/>
</dbReference>
<dbReference type="InterPro" id="IPR001031">
    <property type="entry name" value="Thioesterase"/>
</dbReference>
<dbReference type="InterPro" id="IPR020806">
    <property type="entry name" value="PKS_PP-bd"/>
</dbReference>
<comment type="caution">
    <text evidence="5">The sequence shown here is derived from an EMBL/GenBank/DDBJ whole genome shotgun (WGS) entry which is preliminary data.</text>
</comment>
<proteinExistence type="predicted"/>
<dbReference type="Gene3D" id="3.40.50.1820">
    <property type="entry name" value="alpha/beta hydrolase"/>
    <property type="match status" value="1"/>
</dbReference>
<keyword evidence="3" id="KW-0597">Phosphoprotein</keyword>
<name>A0ABW8R079_9PSED</name>
<evidence type="ECO:0000256" key="1">
    <source>
        <dbReference type="ARBA" id="ARBA00001957"/>
    </source>
</evidence>
<dbReference type="SMART" id="SM00823">
    <property type="entry name" value="PKS_PP"/>
    <property type="match status" value="3"/>
</dbReference>
<dbReference type="Pfam" id="PF00501">
    <property type="entry name" value="AMP-binding"/>
    <property type="match status" value="3"/>
</dbReference>
<dbReference type="Pfam" id="PF13193">
    <property type="entry name" value="AMP-binding_C"/>
    <property type="match status" value="3"/>
</dbReference>
<reference evidence="5 6" key="1">
    <citation type="submission" date="2024-11" db="EMBL/GenBank/DDBJ databases">
        <authorList>
            <person name="Lucas J.A."/>
        </authorList>
    </citation>
    <scope>NUCLEOTIDE SEQUENCE [LARGE SCALE GENOMIC DNA]</scope>
    <source>
        <strain evidence="5 6">Z 7.15</strain>
    </source>
</reference>
<evidence type="ECO:0000256" key="3">
    <source>
        <dbReference type="ARBA" id="ARBA00022553"/>
    </source>
</evidence>
<dbReference type="InterPro" id="IPR025110">
    <property type="entry name" value="AMP-bd_C"/>
</dbReference>
<dbReference type="PANTHER" id="PTHR45527">
    <property type="entry name" value="NONRIBOSOMAL PEPTIDE SYNTHETASE"/>
    <property type="match status" value="1"/>
</dbReference>
<sequence length="3471" mass="385555">MQALIESVGSLSAQQKKALAVMLKQQGINLFEIAPVFKRQEGEPLRLSYAQERQWFLWQLEPQSPAYHLPRALRLKGRLDRAALQRSFDSLIARHESLRTYLHEDLDQVLQVVRPELQLDIPLETGDAGQLEAQVQAEVAKPFDLQQGPLLRVKLLQVAPDDHVLVLVLHHIVSDGWSMQVMVDELVQLYVAYSQGQDLRLPDLPIQYPDYALWQRSWMEAGEKERQLGYWCEQLGGEQPVLELPLDHPRPAVQSYRGARLDIGLDAALVTGLKALAQREGVTLFMLLLASFQTLLYRYSGQSDIRVGVPIANRNRSETERLIGFFVNTQVLKADIDGQMTFRQLLAQVKQRALEAQSHQDLPFEQLVEALQPERSLSHNPLFQVMFNHQTEGRRVRGEQQLPGLAVETLEWDSLSAQFDLSLDTQESPEGIWASLTYATDLFDVATVQRMAAHWQTLLRSVVGRAGNRIAQLAMLVDDEQRRLLQDWNHSAAAFEDLVGVQGLFEAQVQQHPDAVALCLDDQSISYAELNRQANRLAHHLISLGIGPEVLVGVAVERSFDMVVSLLAVLKAGGAYVPLDPQYPRERLLHMLEDSGVRLVLTQAHVPMPLPEGMATLDLADARLALCPERDPQVAVSRQNLAYVIYTSGSTGKPKGVAINHAALTEFSSIAAGYSRLTREDRVLQFATLNFDGFVEQLYPALTHGATVVLRGPELWDSARLYDEIIAQGITLADLPTAYWNLFLLDCLAAGPRSYGALRQIHIGGEAMPLDGPAQWLNAGLGHVRLLNTYGPTEATVVSSVLDCTAGTELIGATASPIGRSLPGRALYVLDRDLNLAPLGAVGELYIGSRCGLARAYLNRALLTAERFVPDPFGEAGERLYRTGDLARYRADGVIEYVGRVDHQVKIRGFRIELGEIEALLLAQAGVRETLVLAADNQLVAYLVAEQNDAEALKSILREQLPDYMVPAHLIFLERMPLNPNGKLDRQALPKPDASQSQQVWVAPVTELEQQVAAVWADVLGAERVGLTDHFFEMGGHSLLAMQVVSRLRHALGREVPLKLVFEQPRLEGFAATLHALEAPEGEQAPPLLAVGREHPLPLSYAQERQWFLWQLDPDSAAYHIPSALRLKGALDVSALQRSFEALVARHESLRTHVQVQPEGARQVIRTDAALPIRLGEVNEADLQAQVEAEIARPFDLQEGPLLRVTLLRLAEDDHVLVLVQHHIVSDGWSMQVMVDEWVQLYAAFSQGRAPDLPGMPIQYADYAVWQRTWMEAGEKVRQLDYWRDLLGGEQPVLELPFDHQRPAQQSHRGARLDVALPTTLAAELKALAQAQGVTLFMLLLASFQTLLHRYSGQQDIRVGVPIANRNRVETERLIGFFVNTQVLKADIDGQTTVAQLLAQVKQRALEAQAHQDLPFEQLVEALQPERSLSLNPLFQVMFNYQAEGRTGDEPQALAQLRIEGLAWDRRTAHFDLDLDVQQSPDGLWASLGYATDLFEASTIERMARHWQNLLQAMVADQEQTIAHLNLLDFDEQQHILQLWNQADAGFSAERLVHELVADRARENPQAIAVKFDAQTLSYGELDSQANRLAHALIARGVGPEVRVAIAMPRSAESLVAFLAVMKAGGVYVPLDIEYPRDRLLYMMQDSRAQLLLTHSRALQQLPIPEGLDTLAIDRTDDWADYADTAPEVALDGDNLAYVIYTSGSTGMPKGVAVSHGPLVAHIIATGERYETSPSDCELHFMSFAFDGSHEGWMHPLINGASVLIRDDSLWLPEYTYAQMHRHNVTMAVFPPVYLQQLAEHAERDGNPPKVRVYCFGGDAVAQASYDLAWRALKPTYLFNGYGPTETVVTPLLWKARRGDPCGAVYAPIGTLLGNRSGYVLDSQLNLQPIGVAGELYLGGEGVARGYLERPALTAERFVPDPFGKPGSRVYRSGDLTRGRPDGVVDYLGRVDHQVKIRGFRIELGEIEARLREQDNVGETVVVAQDGPTGKQLVAYVVPAEGPLVKESELRETLRRALKTHLPDYMVPAHFMFLAQMPLTPNGKLDRKGLPQPDTAQSQGVWVEPVTPLQQQVAAIWAQVLGAERIGLNDHFFELGGHSLLAMQVISRVRQLLEREVALRTLFEAPQLEGFVLALQAADQTLAPPMLAVGRDQPLALSFAQERQWFLWQLDPHSAAYHIPSVLRLNGYLDQQALQRSFDALVLRHESLRTQVCQDGERAVQVIRPATALVIARADADAAHLQQQVEAEIARPFDLQSGPLLRVTLLRLTEDEHVLVLVQHHIVTDGWSMQVMVDELVQLYAAYSQGQTPQLPELALQYADYAHWQRQWMAAGERERQLAYWQQLLGGEQPVLELPTANARPAVQSYRGASLQLELPPALAAGLNALAQREGVTLFMVLLASFQSLLYRYSGQQDIRVGVPIANRSRVEVERLVGFFVNTQVFKADIDGQLSVGQLLQQVKRRSLDAQSHQDLPFEQLVEALQPERSLSHNPLFQVMFNHQSEAGLMTSGQSLPDLRVEGLDWGSQTAQFDLSLDTQASAEGIHATLTYATDLFAPAVLERMLAHWQNLLWGMLDDPQQRVSQLPLLEPVEQQTLVRQWNATARDYPQQPVHQLIEAQVAQTPDAPALVFAAQRLSYADLNRRANRLAHRLIQAGVGPDVLVGLVVERSIEMVVGLLAVLKAGGAYVPLDPDFPPERLAYMLEDSGVKLLLTQSHLLEQLPRAEGIECLLLGDSGFEDFPDTNPGLALDGESLAYVIYTSGSTGQPKGAGNRHSALTNRLCWMQEAYHLTPCDTVLQKTPFSFDVSVWEFFWPLMTGARLVVAAPGDHRDPARMVALINAEQVTTLHFVPSMLQAFMQDAAVSSCQSLRRIVCSGEALPVDAQQQVFAKLPAASLYNLYGPTEAAIDVTHWTCVDEQRDTVPIGQPIANLQTYVLDAQLQAVPVGVAGELYLGGLGLARGYHRRPALTAERFIASPFESGARLYRTGDRVRQRADGVIEYLGRLDHQVKLRGLRIELGEIEARILETAEVQEVSVQVVDGKHLVGYLVLQAPGEHWREPLSAHLAAHLPDYMIPAQWVLLEQMPLSPNGKLDRKALPKPDASQHQQVFRAPHTEQEQRLATIWGEVLDVERVGLDDNFFELGGHSLLVLMLKERIRKATGKTLSVSQLMLNPTVAGQVNCLGNGAGQSLVVKLNSQTEGTPLFLFHPSYGSVHCYKAIGLALRERRPVMGVICRALAEEGSAVPSWQAMVEDYTGQLLDALPEGRYRLAGWSMGGNLAMEVAYALEQAGREVEVVGWIDASPPYWLKAYWDAAVIADDDELSVNQRRVELLQVMFPASSQQIHTAWLDSQAFFSDEAQQWQALGAWAEEALGETFREIKASLLEGDEAQISWELDRTLGQRLKDADFKPLKAPIRCWWAAGSRAGQHRQLIEATMEQVVGQGCVQQSVLIDSTHDRIIDNAAFVQSFADAMK</sequence>
<dbReference type="Pfam" id="PF00550">
    <property type="entry name" value="PP-binding"/>
    <property type="match status" value="3"/>
</dbReference>
<dbReference type="Pfam" id="PF00668">
    <property type="entry name" value="Condensation"/>
    <property type="match status" value="3"/>
</dbReference>
<dbReference type="Gene3D" id="3.30.559.30">
    <property type="entry name" value="Nonribosomal peptide synthetase, condensation domain"/>
    <property type="match status" value="3"/>
</dbReference>
<keyword evidence="6" id="KW-1185">Reference proteome</keyword>
<dbReference type="InterPro" id="IPR045851">
    <property type="entry name" value="AMP-bd_C_sf"/>
</dbReference>
<dbReference type="PANTHER" id="PTHR45527:SF1">
    <property type="entry name" value="FATTY ACID SYNTHASE"/>
    <property type="match status" value="1"/>
</dbReference>
<dbReference type="RefSeq" id="WP_406597201.1">
    <property type="nucleotide sequence ID" value="NZ_JBJHQF010000009.1"/>
</dbReference>
<dbReference type="CDD" id="cd19531">
    <property type="entry name" value="LCL_NRPS-like"/>
    <property type="match status" value="3"/>
</dbReference>
<dbReference type="InterPro" id="IPR023213">
    <property type="entry name" value="CAT-like_dom_sf"/>
</dbReference>
<dbReference type="InterPro" id="IPR020845">
    <property type="entry name" value="AMP-binding_CS"/>
</dbReference>
<dbReference type="EMBL" id="JBJHQF010000009">
    <property type="protein sequence ID" value="MFK9004188.1"/>
    <property type="molecule type" value="Genomic_DNA"/>
</dbReference>
<dbReference type="InterPro" id="IPR010071">
    <property type="entry name" value="AA_adenyl_dom"/>
</dbReference>
<dbReference type="Gene3D" id="2.30.38.10">
    <property type="entry name" value="Luciferase, Domain 3"/>
    <property type="match status" value="3"/>
</dbReference>
<evidence type="ECO:0000259" key="4">
    <source>
        <dbReference type="PROSITE" id="PS50075"/>
    </source>
</evidence>
<protein>
    <submittedName>
        <fullName evidence="5">Amino acid adenylation domain-containing protein</fullName>
    </submittedName>
</protein>
<evidence type="ECO:0000313" key="6">
    <source>
        <dbReference type="Proteomes" id="UP001623008"/>
    </source>
</evidence>
<dbReference type="CDD" id="cd17646">
    <property type="entry name" value="A_NRPS_AB3403-like"/>
    <property type="match status" value="1"/>
</dbReference>
<organism evidence="5 6">
    <name type="scientific">Pseudomonas pergaminensis</name>
    <dbReference type="NCBI Taxonomy" id="2853159"/>
    <lineage>
        <taxon>Bacteria</taxon>
        <taxon>Pseudomonadati</taxon>
        <taxon>Pseudomonadota</taxon>
        <taxon>Gammaproteobacteria</taxon>
        <taxon>Pseudomonadales</taxon>
        <taxon>Pseudomonadaceae</taxon>
        <taxon>Pseudomonas</taxon>
    </lineage>
</organism>
<dbReference type="NCBIfam" id="NF003417">
    <property type="entry name" value="PRK04813.1"/>
    <property type="match status" value="3"/>
</dbReference>